<keyword evidence="8 11" id="KW-0067">ATP-binding</keyword>
<keyword evidence="4 11" id="KW-0548">Nucleotidyltransferase</keyword>
<evidence type="ECO:0000259" key="13">
    <source>
        <dbReference type="Pfam" id="PF12627"/>
    </source>
</evidence>
<dbReference type="Pfam" id="PF13735">
    <property type="entry name" value="tRNA_NucTran2_2"/>
    <property type="match status" value="1"/>
</dbReference>
<dbReference type="InterPro" id="IPR032828">
    <property type="entry name" value="PolyA_RNA-bd"/>
</dbReference>
<accession>A0A0B8R109</accession>
<feature type="domain" description="CCA-adding enzyme C-terminal" evidence="14">
    <location>
        <begin position="269"/>
        <end position="411"/>
    </location>
</feature>
<dbReference type="InterPro" id="IPR050264">
    <property type="entry name" value="Bact_CCA-adding_enz_type3_sf"/>
</dbReference>
<evidence type="ECO:0000256" key="4">
    <source>
        <dbReference type="ARBA" id="ARBA00022695"/>
    </source>
</evidence>
<dbReference type="GO" id="GO:0160016">
    <property type="term" value="F:CCACCA tRNA nucleotidyltransferase activity"/>
    <property type="evidence" value="ECO:0007669"/>
    <property type="project" value="RHEA"/>
</dbReference>
<evidence type="ECO:0000259" key="12">
    <source>
        <dbReference type="Pfam" id="PF01743"/>
    </source>
</evidence>
<feature type="binding site" evidence="11">
    <location>
        <position position="183"/>
    </location>
    <ligand>
        <name>ATP</name>
        <dbReference type="ChEBI" id="CHEBI:30616"/>
    </ligand>
</feature>
<dbReference type="InterPro" id="IPR043519">
    <property type="entry name" value="NT_sf"/>
</dbReference>
<feature type="binding site" evidence="11">
    <location>
        <position position="50"/>
    </location>
    <ligand>
        <name>CTP</name>
        <dbReference type="ChEBI" id="CHEBI:37563"/>
    </ligand>
</feature>
<dbReference type="EMBL" id="BBSI01000030">
    <property type="protein sequence ID" value="GAM80863.1"/>
    <property type="molecule type" value="Genomic_DNA"/>
</dbReference>
<dbReference type="NCBIfam" id="NF009814">
    <property type="entry name" value="PRK13299.1"/>
    <property type="match status" value="1"/>
</dbReference>
<dbReference type="HAMAP" id="MF_01263">
    <property type="entry name" value="CCA_bact_type3"/>
    <property type="match status" value="1"/>
</dbReference>
<evidence type="ECO:0000313" key="16">
    <source>
        <dbReference type="Proteomes" id="UP000031847"/>
    </source>
</evidence>
<feature type="domain" description="Poly A polymerase head" evidence="12">
    <location>
        <begin position="45"/>
        <end position="167"/>
    </location>
</feature>
<protein>
    <recommendedName>
        <fullName evidence="11">CCA-adding enzyme</fullName>
        <ecNumber evidence="11">2.7.7.72</ecNumber>
    </recommendedName>
    <alternativeName>
        <fullName evidence="11">CCA tRNA nucleotidyltransferase</fullName>
    </alternativeName>
    <alternativeName>
        <fullName evidence="11">tRNA CCA-pyrophosphorylase</fullName>
    </alternativeName>
    <alternativeName>
        <fullName evidence="11">tRNA adenylyl-/cytidylyl- transferase</fullName>
    </alternativeName>
    <alternativeName>
        <fullName evidence="11">tRNA nucleotidyltransferase</fullName>
    </alternativeName>
    <alternativeName>
        <fullName evidence="11">tRNA-NT</fullName>
    </alternativeName>
</protein>
<feature type="binding site" evidence="11">
    <location>
        <position position="186"/>
    </location>
    <ligand>
        <name>CTP</name>
        <dbReference type="ChEBI" id="CHEBI:37563"/>
    </ligand>
</feature>
<proteinExistence type="inferred from homology"/>
<reference evidence="15 16" key="1">
    <citation type="submission" date="2015-01" db="EMBL/GenBank/DDBJ databases">
        <title>Lactococcus lactis subsp.lactis JCM 5805 whole genome shotgun sequence.</title>
        <authorList>
            <person name="Fujii T."/>
            <person name="Tomita Y."/>
            <person name="Ikushima S."/>
            <person name="Fujiwara D."/>
        </authorList>
    </citation>
    <scope>NUCLEOTIDE SEQUENCE [LARGE SCALE GENOMIC DNA]</scope>
    <source>
        <strain evidence="15 16">JCM 5805</strain>
    </source>
</reference>
<feature type="binding site" evidence="11">
    <location>
        <position position="63"/>
    </location>
    <ligand>
        <name>Mg(2+)</name>
        <dbReference type="ChEBI" id="CHEBI:18420"/>
    </ligand>
</feature>
<dbReference type="Proteomes" id="UP000031847">
    <property type="component" value="Unassembled WGS sequence"/>
</dbReference>
<feature type="binding site" evidence="11">
    <location>
        <position position="50"/>
    </location>
    <ligand>
        <name>ATP</name>
        <dbReference type="ChEBI" id="CHEBI:30616"/>
    </ligand>
</feature>
<keyword evidence="9 11" id="KW-0460">Magnesium</keyword>
<evidence type="ECO:0000256" key="10">
    <source>
        <dbReference type="ARBA" id="ARBA00022884"/>
    </source>
</evidence>
<evidence type="ECO:0000256" key="6">
    <source>
        <dbReference type="ARBA" id="ARBA00022741"/>
    </source>
</evidence>
<evidence type="ECO:0000259" key="14">
    <source>
        <dbReference type="Pfam" id="PF13735"/>
    </source>
</evidence>
<evidence type="ECO:0000256" key="2">
    <source>
        <dbReference type="ARBA" id="ARBA00022679"/>
    </source>
</evidence>
<comment type="cofactor">
    <cofactor evidence="1 11">
        <name>Mg(2+)</name>
        <dbReference type="ChEBI" id="CHEBI:18420"/>
    </cofactor>
</comment>
<dbReference type="Gene3D" id="3.30.460.10">
    <property type="entry name" value="Beta Polymerase, domain 2"/>
    <property type="match status" value="1"/>
</dbReference>
<dbReference type="GO" id="GO:0042245">
    <property type="term" value="P:RNA repair"/>
    <property type="evidence" value="ECO:0007669"/>
    <property type="project" value="UniProtKB-KW"/>
</dbReference>
<dbReference type="Gene3D" id="1.20.58.560">
    <property type="match status" value="1"/>
</dbReference>
<feature type="binding site" evidence="11">
    <location>
        <position position="53"/>
    </location>
    <ligand>
        <name>ATP</name>
        <dbReference type="ChEBI" id="CHEBI:30616"/>
    </ligand>
</feature>
<evidence type="ECO:0000256" key="5">
    <source>
        <dbReference type="ARBA" id="ARBA00022723"/>
    </source>
</evidence>
<keyword evidence="3 11" id="KW-0819">tRNA processing</keyword>
<name>A0A0B8R109_LACLL</name>
<evidence type="ECO:0000256" key="9">
    <source>
        <dbReference type="ARBA" id="ARBA00022842"/>
    </source>
</evidence>
<evidence type="ECO:0000313" key="15">
    <source>
        <dbReference type="EMBL" id="GAM80863.1"/>
    </source>
</evidence>
<dbReference type="GO" id="GO:0005524">
    <property type="term" value="F:ATP binding"/>
    <property type="evidence" value="ECO:0007669"/>
    <property type="project" value="UniProtKB-UniRule"/>
</dbReference>
<comment type="subunit">
    <text evidence="11">Homodimer.</text>
</comment>
<feature type="binding site" evidence="11">
    <location>
        <position position="180"/>
    </location>
    <ligand>
        <name>CTP</name>
        <dbReference type="ChEBI" id="CHEBI:37563"/>
    </ligand>
</feature>
<dbReference type="InterPro" id="IPR002646">
    <property type="entry name" value="PolA_pol_head_dom"/>
</dbReference>
<comment type="catalytic activity">
    <reaction evidence="11">
        <text>a tRNA with a 3' CCA end + 2 CTP + ATP = a tRNA with a 3' CCACCA end + 3 diphosphate</text>
        <dbReference type="Rhea" id="RHEA:76235"/>
        <dbReference type="Rhea" id="RHEA-COMP:10468"/>
        <dbReference type="Rhea" id="RHEA-COMP:18655"/>
        <dbReference type="ChEBI" id="CHEBI:30616"/>
        <dbReference type="ChEBI" id="CHEBI:33019"/>
        <dbReference type="ChEBI" id="CHEBI:37563"/>
        <dbReference type="ChEBI" id="CHEBI:83071"/>
        <dbReference type="ChEBI" id="CHEBI:195187"/>
    </reaction>
</comment>
<dbReference type="GO" id="GO:0000049">
    <property type="term" value="F:tRNA binding"/>
    <property type="evidence" value="ECO:0007669"/>
    <property type="project" value="UniProtKB-UniRule"/>
</dbReference>
<dbReference type="SUPFAM" id="SSF81891">
    <property type="entry name" value="Poly A polymerase C-terminal region-like"/>
    <property type="match status" value="1"/>
</dbReference>
<dbReference type="CDD" id="cd05398">
    <property type="entry name" value="NT_ClassII-CCAase"/>
    <property type="match status" value="1"/>
</dbReference>
<dbReference type="GO" id="GO:0001680">
    <property type="term" value="P:tRNA 3'-terminal CCA addition"/>
    <property type="evidence" value="ECO:0007669"/>
    <property type="project" value="UniProtKB-UniRule"/>
</dbReference>
<dbReference type="PANTHER" id="PTHR46173">
    <property type="entry name" value="CCA TRNA NUCLEOTIDYLTRANSFERASE 1, MITOCHONDRIAL"/>
    <property type="match status" value="1"/>
</dbReference>
<evidence type="ECO:0000256" key="3">
    <source>
        <dbReference type="ARBA" id="ARBA00022694"/>
    </source>
</evidence>
<evidence type="ECO:0000256" key="1">
    <source>
        <dbReference type="ARBA" id="ARBA00001946"/>
    </source>
</evidence>
<evidence type="ECO:0000256" key="7">
    <source>
        <dbReference type="ARBA" id="ARBA00022800"/>
    </source>
</evidence>
<evidence type="ECO:0000256" key="8">
    <source>
        <dbReference type="ARBA" id="ARBA00022840"/>
    </source>
</evidence>
<dbReference type="EC" id="2.7.7.72" evidence="11"/>
<feature type="binding site" evidence="11">
    <location>
        <position position="186"/>
    </location>
    <ligand>
        <name>ATP</name>
        <dbReference type="ChEBI" id="CHEBI:30616"/>
    </ligand>
</feature>
<dbReference type="GO" id="GO:0004810">
    <property type="term" value="F:CCA tRNA nucleotidyltransferase activity"/>
    <property type="evidence" value="ECO:0007669"/>
    <property type="project" value="UniProtKB-UniRule"/>
</dbReference>
<keyword evidence="6 11" id="KW-0547">Nucleotide-binding</keyword>
<feature type="binding site" evidence="11">
    <location>
        <position position="137"/>
    </location>
    <ligand>
        <name>ATP</name>
        <dbReference type="ChEBI" id="CHEBI:30616"/>
    </ligand>
</feature>
<dbReference type="Pfam" id="PF01743">
    <property type="entry name" value="PolyA_pol"/>
    <property type="match status" value="1"/>
</dbReference>
<dbReference type="Pfam" id="PF12627">
    <property type="entry name" value="PolyA_pol_RNAbd"/>
    <property type="match status" value="1"/>
</dbReference>
<dbReference type="GO" id="GO:0000287">
    <property type="term" value="F:magnesium ion binding"/>
    <property type="evidence" value="ECO:0007669"/>
    <property type="project" value="UniProtKB-UniRule"/>
</dbReference>
<feature type="binding site" evidence="11">
    <location>
        <position position="53"/>
    </location>
    <ligand>
        <name>CTP</name>
        <dbReference type="ChEBI" id="CHEBI:37563"/>
    </ligand>
</feature>
<comment type="function">
    <text evidence="11">Catalyzes the addition and repair of the essential 3'-terminal CCA sequence in tRNAs without using a nucleic acid template. Adds these three nucleotides in the order of C, C, and A to the tRNA nucleotide-73, using CTP and ATP as substrates and producing inorganic pyrophosphate. tRNA 3'-terminal CCA addition is required both for tRNA processing and repair. Also involved in tRNA surveillance by mediating tandem CCA addition to generate a CCACCA at the 3' terminus of unstable tRNAs. While stable tRNAs receive only 3'-terminal CCA, unstable tRNAs are marked with CCACCA and rapidly degraded.</text>
</comment>
<keyword evidence="7 11" id="KW-0692">RNA repair</keyword>
<dbReference type="InterPro" id="IPR032810">
    <property type="entry name" value="CCA-adding_enz_C"/>
</dbReference>
<dbReference type="PANTHER" id="PTHR46173:SF1">
    <property type="entry name" value="CCA TRNA NUCLEOTIDYLTRANSFERASE 1, MITOCHONDRIAL"/>
    <property type="match status" value="1"/>
</dbReference>
<feature type="binding site" evidence="11">
    <location>
        <position position="183"/>
    </location>
    <ligand>
        <name>CTP</name>
        <dbReference type="ChEBI" id="CHEBI:37563"/>
    </ligand>
</feature>
<keyword evidence="2 11" id="KW-0808">Transferase</keyword>
<feature type="binding site" evidence="11">
    <location>
        <position position="65"/>
    </location>
    <ligand>
        <name>Mg(2+)</name>
        <dbReference type="ChEBI" id="CHEBI:18420"/>
    </ligand>
</feature>
<feature type="binding site" evidence="11">
    <location>
        <position position="180"/>
    </location>
    <ligand>
        <name>ATP</name>
        <dbReference type="ChEBI" id="CHEBI:30616"/>
    </ligand>
</feature>
<feature type="domain" description="tRNA nucleotidyltransferase/poly(A) polymerase RNA and SrmB- binding" evidence="13">
    <location>
        <begin position="195"/>
        <end position="254"/>
    </location>
</feature>
<dbReference type="Gene3D" id="1.10.246.80">
    <property type="match status" value="1"/>
</dbReference>
<comment type="caution">
    <text evidence="15">The sequence shown here is derived from an EMBL/GenBank/DDBJ whole genome shotgun (WGS) entry which is preliminary data.</text>
</comment>
<dbReference type="Gene3D" id="1.10.110.30">
    <property type="match status" value="1"/>
</dbReference>
<gene>
    <name evidence="11" type="primary">cca</name>
    <name evidence="15" type="ORF">JCM5805K_1980</name>
</gene>
<keyword evidence="5 11" id="KW-0479">Metal-binding</keyword>
<organism evidence="15 16">
    <name type="scientific">Lactococcus lactis subsp. lactis</name>
    <name type="common">Streptococcus lactis</name>
    <dbReference type="NCBI Taxonomy" id="1360"/>
    <lineage>
        <taxon>Bacteria</taxon>
        <taxon>Bacillati</taxon>
        <taxon>Bacillota</taxon>
        <taxon>Bacilli</taxon>
        <taxon>Lactobacillales</taxon>
        <taxon>Streptococcaceae</taxon>
        <taxon>Lactococcus</taxon>
    </lineage>
</organism>
<feature type="binding site" evidence="11">
    <location>
        <position position="189"/>
    </location>
    <ligand>
        <name>CTP</name>
        <dbReference type="ChEBI" id="CHEBI:37563"/>
    </ligand>
</feature>
<evidence type="ECO:0000256" key="11">
    <source>
        <dbReference type="HAMAP-Rule" id="MF_01263"/>
    </source>
</evidence>
<comment type="miscellaneous">
    <text evidence="11">A single active site specifically recognizes both ATP and CTP and is responsible for their addition.</text>
</comment>
<feature type="binding site" evidence="11">
    <location>
        <position position="189"/>
    </location>
    <ligand>
        <name>ATP</name>
        <dbReference type="ChEBI" id="CHEBI:30616"/>
    </ligand>
</feature>
<dbReference type="AlphaFoldDB" id="A0A0B8R109"/>
<sequence length="416" mass="47879">MYNGAMPRFCLKNDKIIDMKLEKLPEEFVQAKPVLEKIIEHGFEAYFVGGSVRDILLGREIHDVDIATSAYPEEIKDIFPYTIDVGIEHGTVLVLAGKSEAEHYEITTFRTESKYTDYRRPDHVDFVRDLREDLKRRDFTVNAFACDVNGQIIDLFDGLTDLKERRLTAVGSALERFNEDALRIMRAMRFAATLDFQIENKTFLAMCESAHLLEKISVERIFIEFDKLLLGQDWRNGLTLLLKSGAYKYLPDLQDSALKKVLTDLSVDFHFQNSEQAWAALLTRFSNVDVKTFLRKWKVSNEFAKFVADLVSAYELDSWDLMSLYHFGLEKVLLVDELKVAYGLKIDREQAVTINNQLQIHDKSEIVIAGKDLMEEFSLEPGPELGKILKIIEEKIVKNELKNEQAAIFAEVKKML</sequence>
<comment type="catalytic activity">
    <reaction evidence="11">
        <text>a tRNA precursor + 2 CTP + ATP = a tRNA with a 3' CCA end + 3 diphosphate</text>
        <dbReference type="Rhea" id="RHEA:14433"/>
        <dbReference type="Rhea" id="RHEA-COMP:10465"/>
        <dbReference type="Rhea" id="RHEA-COMP:10468"/>
        <dbReference type="ChEBI" id="CHEBI:30616"/>
        <dbReference type="ChEBI" id="CHEBI:33019"/>
        <dbReference type="ChEBI" id="CHEBI:37563"/>
        <dbReference type="ChEBI" id="CHEBI:74896"/>
        <dbReference type="ChEBI" id="CHEBI:83071"/>
        <dbReference type="EC" id="2.7.7.72"/>
    </reaction>
</comment>
<feature type="binding site" evidence="11">
    <location>
        <position position="137"/>
    </location>
    <ligand>
        <name>CTP</name>
        <dbReference type="ChEBI" id="CHEBI:37563"/>
    </ligand>
</feature>
<dbReference type="SUPFAM" id="SSF81301">
    <property type="entry name" value="Nucleotidyltransferase"/>
    <property type="match status" value="1"/>
</dbReference>
<dbReference type="InterPro" id="IPR023068">
    <property type="entry name" value="CCA-adding_enz_firmicutes"/>
</dbReference>
<comment type="similarity">
    <text evidence="11">Belongs to the tRNA nucleotidyltransferase/poly(A) polymerase family. Bacterial CCA-adding enzyme type 3 subfamily.</text>
</comment>
<keyword evidence="10 11" id="KW-0694">RNA-binding</keyword>